<proteinExistence type="predicted"/>
<dbReference type="AlphaFoldDB" id="A0A165AFI5"/>
<sequence>MSNIYYNFGAVDSFTLLPAAIMESRSSSSAKMRTLAYMPVVEVQGYNAHNKLQLYRVGRDSFTIKGRCVRRHLSLHEKPGLIIMTSGPLVFSRAIERVFPPTVQLFIHATYNSRRHADDLY</sequence>
<evidence type="ECO:0000313" key="1">
    <source>
        <dbReference type="EMBL" id="KZS17573.1"/>
    </source>
</evidence>
<dbReference type="Proteomes" id="UP000076858">
    <property type="component" value="Unassembled WGS sequence"/>
</dbReference>
<evidence type="ECO:0000313" key="2">
    <source>
        <dbReference type="Proteomes" id="UP000076858"/>
    </source>
</evidence>
<reference evidence="1 2" key="1">
    <citation type="submission" date="2016-03" db="EMBL/GenBank/DDBJ databases">
        <title>EvidentialGene: Evidence-directed Construction of Genes on Genomes.</title>
        <authorList>
            <person name="Gilbert D.G."/>
            <person name="Choi J.-H."/>
            <person name="Mockaitis K."/>
            <person name="Colbourne J."/>
            <person name="Pfrender M."/>
        </authorList>
    </citation>
    <scope>NUCLEOTIDE SEQUENCE [LARGE SCALE GENOMIC DNA]</scope>
    <source>
        <strain evidence="1 2">Xinb3</strain>
        <tissue evidence="1">Complete organism</tissue>
    </source>
</reference>
<dbReference type="EMBL" id="LRGB01000626">
    <property type="protein sequence ID" value="KZS17573.1"/>
    <property type="molecule type" value="Genomic_DNA"/>
</dbReference>
<protein>
    <submittedName>
        <fullName evidence="1">Uncharacterized protein</fullName>
    </submittedName>
</protein>
<organism evidence="1 2">
    <name type="scientific">Daphnia magna</name>
    <dbReference type="NCBI Taxonomy" id="35525"/>
    <lineage>
        <taxon>Eukaryota</taxon>
        <taxon>Metazoa</taxon>
        <taxon>Ecdysozoa</taxon>
        <taxon>Arthropoda</taxon>
        <taxon>Crustacea</taxon>
        <taxon>Branchiopoda</taxon>
        <taxon>Diplostraca</taxon>
        <taxon>Cladocera</taxon>
        <taxon>Anomopoda</taxon>
        <taxon>Daphniidae</taxon>
        <taxon>Daphnia</taxon>
    </lineage>
</organism>
<accession>A0A165AFI5</accession>
<comment type="caution">
    <text evidence="1">The sequence shown here is derived from an EMBL/GenBank/DDBJ whole genome shotgun (WGS) entry which is preliminary data.</text>
</comment>
<keyword evidence="2" id="KW-1185">Reference proteome</keyword>
<name>A0A165AFI5_9CRUS</name>
<gene>
    <name evidence="1" type="ORF">APZ42_016470</name>
</gene>